<feature type="domain" description="EamA" evidence="3">
    <location>
        <begin position="11"/>
        <end position="137"/>
    </location>
</feature>
<feature type="transmembrane region" description="Helical" evidence="2">
    <location>
        <begin position="179"/>
        <end position="198"/>
    </location>
</feature>
<gene>
    <name evidence="4" type="ORF">J2S90_000651</name>
    <name evidence="5" type="ORF">J2S93_001052</name>
</gene>
<dbReference type="InterPro" id="IPR052756">
    <property type="entry name" value="Alkyne_AA_exporter"/>
</dbReference>
<dbReference type="SUPFAM" id="SSF103481">
    <property type="entry name" value="Multidrug resistance efflux transporter EmrE"/>
    <property type="match status" value="2"/>
</dbReference>
<evidence type="ECO:0000256" key="2">
    <source>
        <dbReference type="SAM" id="Phobius"/>
    </source>
</evidence>
<dbReference type="EMBL" id="JAUSTF010000002">
    <property type="protein sequence ID" value="MDQ0179636.1"/>
    <property type="molecule type" value="Genomic_DNA"/>
</dbReference>
<keyword evidence="2" id="KW-0812">Transmembrane</keyword>
<dbReference type="Pfam" id="PF00892">
    <property type="entry name" value="EamA"/>
    <property type="match status" value="2"/>
</dbReference>
<feature type="transmembrane region" description="Helical" evidence="2">
    <location>
        <begin position="65"/>
        <end position="83"/>
    </location>
</feature>
<dbReference type="AlphaFoldDB" id="A0AAW8DCT5"/>
<feature type="transmembrane region" description="Helical" evidence="2">
    <location>
        <begin position="95"/>
        <end position="114"/>
    </location>
</feature>
<keyword evidence="2" id="KW-0472">Membrane</keyword>
<keyword evidence="6" id="KW-1185">Reference proteome</keyword>
<evidence type="ECO:0000313" key="7">
    <source>
        <dbReference type="Proteomes" id="UP001242995"/>
    </source>
</evidence>
<keyword evidence="2" id="KW-1133">Transmembrane helix</keyword>
<dbReference type="PANTHER" id="PTHR12715">
    <property type="entry name" value="TRANSPORTER, DRUG/METABOLITE EXPORTER FAMILY"/>
    <property type="match status" value="1"/>
</dbReference>
<dbReference type="GO" id="GO:0016020">
    <property type="term" value="C:membrane"/>
    <property type="evidence" value="ECO:0007669"/>
    <property type="project" value="InterPro"/>
</dbReference>
<protein>
    <submittedName>
        <fullName evidence="4">Drug/metabolite transporter (DMT)-like permease</fullName>
    </submittedName>
</protein>
<feature type="transmembrane region" description="Helical" evidence="2">
    <location>
        <begin position="150"/>
        <end position="167"/>
    </location>
</feature>
<comment type="similarity">
    <text evidence="1">Belongs to the EamA transporter family.</text>
</comment>
<evidence type="ECO:0000313" key="6">
    <source>
        <dbReference type="Proteomes" id="UP001230951"/>
    </source>
</evidence>
<evidence type="ECO:0000313" key="4">
    <source>
        <dbReference type="EMBL" id="MDP9903711.1"/>
    </source>
</evidence>
<accession>A0AAW8DCT5</accession>
<sequence>MTGWYRRPDVLMVLSSAPTYVATREALKVMDPQDLTPLRYLGAAVVLGLVLLIRRQRLTLRGGDIPRMLVAGLLGYAGFGLLLNLGQTTVPAGTASLLLNISPVFAFVLGHLMLRERTSGLGYCGMLLAVAGVVAITLGDSAAVGFNGDALYIVAAAFLLSAFLIVQQPLLARVPPLEVVFWGSLIGGVATLPTARFAATPSEFTWNAWLALAVLVVICTVVGYGFWNVSLSRTSVAEGGSLLYVVPVLSLLLGWILLGEVPGVASLLGGAAALAGVILLSRATASIAPEKELEPAP</sequence>
<dbReference type="EMBL" id="JAUSRG010000001">
    <property type="protein sequence ID" value="MDP9903711.1"/>
    <property type="molecule type" value="Genomic_DNA"/>
</dbReference>
<feature type="transmembrane region" description="Helical" evidence="2">
    <location>
        <begin position="204"/>
        <end position="227"/>
    </location>
</feature>
<feature type="domain" description="EamA" evidence="3">
    <location>
        <begin position="151"/>
        <end position="281"/>
    </location>
</feature>
<feature type="transmembrane region" description="Helical" evidence="2">
    <location>
        <begin position="121"/>
        <end position="138"/>
    </location>
</feature>
<dbReference type="Gene3D" id="1.10.3730.20">
    <property type="match status" value="1"/>
</dbReference>
<dbReference type="RefSeq" id="WP_306959143.1">
    <property type="nucleotide sequence ID" value="NZ_JAUSRG010000001.1"/>
</dbReference>
<organism evidence="4 7">
    <name type="scientific">Arthrobacter bambusae</name>
    <dbReference type="NCBI Taxonomy" id="1338426"/>
    <lineage>
        <taxon>Bacteria</taxon>
        <taxon>Bacillati</taxon>
        <taxon>Actinomycetota</taxon>
        <taxon>Actinomycetes</taxon>
        <taxon>Micrococcales</taxon>
        <taxon>Micrococcaceae</taxon>
        <taxon>Arthrobacter</taxon>
    </lineage>
</organism>
<evidence type="ECO:0000313" key="5">
    <source>
        <dbReference type="EMBL" id="MDQ0179636.1"/>
    </source>
</evidence>
<reference evidence="4 6" key="1">
    <citation type="submission" date="2023-07" db="EMBL/GenBank/DDBJ databases">
        <title>Sorghum-associated microbial communities from plants grown in Nebraska, USA.</title>
        <authorList>
            <person name="Schachtman D."/>
        </authorList>
    </citation>
    <scope>NUCLEOTIDE SEQUENCE</scope>
    <source>
        <strain evidence="4">DS1006</strain>
        <strain evidence="5 6">DS1016</strain>
    </source>
</reference>
<evidence type="ECO:0000256" key="1">
    <source>
        <dbReference type="ARBA" id="ARBA00007362"/>
    </source>
</evidence>
<dbReference type="PANTHER" id="PTHR12715:SF4">
    <property type="entry name" value="EAMA DOMAIN-CONTAINING PROTEIN"/>
    <property type="match status" value="1"/>
</dbReference>
<comment type="caution">
    <text evidence="4">The sequence shown here is derived from an EMBL/GenBank/DDBJ whole genome shotgun (WGS) entry which is preliminary data.</text>
</comment>
<dbReference type="Proteomes" id="UP001242995">
    <property type="component" value="Unassembled WGS sequence"/>
</dbReference>
<feature type="transmembrane region" description="Helical" evidence="2">
    <location>
        <begin position="264"/>
        <end position="281"/>
    </location>
</feature>
<dbReference type="InterPro" id="IPR000620">
    <property type="entry name" value="EamA_dom"/>
</dbReference>
<dbReference type="InterPro" id="IPR037185">
    <property type="entry name" value="EmrE-like"/>
</dbReference>
<proteinExistence type="inferred from homology"/>
<feature type="transmembrane region" description="Helical" evidence="2">
    <location>
        <begin position="37"/>
        <end position="53"/>
    </location>
</feature>
<name>A0AAW8DCT5_9MICC</name>
<dbReference type="Proteomes" id="UP001230951">
    <property type="component" value="Unassembled WGS sequence"/>
</dbReference>
<evidence type="ECO:0000259" key="3">
    <source>
        <dbReference type="Pfam" id="PF00892"/>
    </source>
</evidence>
<feature type="transmembrane region" description="Helical" evidence="2">
    <location>
        <begin position="239"/>
        <end position="258"/>
    </location>
</feature>